<proteinExistence type="predicted"/>
<dbReference type="HOGENOM" id="CLU_019722_4_2_10"/>
<evidence type="ECO:0000313" key="4">
    <source>
        <dbReference type="Proteomes" id="UP000008701"/>
    </source>
</evidence>
<protein>
    <submittedName>
        <fullName evidence="3">Amine oxidase</fullName>
    </submittedName>
</protein>
<keyword evidence="4" id="KW-1185">Reference proteome</keyword>
<dbReference type="EMBL" id="CP000492">
    <property type="protein sequence ID" value="ABL64367.1"/>
    <property type="molecule type" value="Genomic_DNA"/>
</dbReference>
<dbReference type="Proteomes" id="UP000008701">
    <property type="component" value="Chromosome"/>
</dbReference>
<feature type="domain" description="Amine oxidase" evidence="2">
    <location>
        <begin position="15"/>
        <end position="482"/>
    </location>
</feature>
<dbReference type="OrthoDB" id="9789960at2"/>
<evidence type="ECO:0000259" key="2">
    <source>
        <dbReference type="Pfam" id="PF01593"/>
    </source>
</evidence>
<dbReference type="PANTHER" id="PTHR46313">
    <property type="match status" value="1"/>
</dbReference>
<dbReference type="STRING" id="290317.Cpha266_0305"/>
<organism evidence="3 4">
    <name type="scientific">Chlorobium phaeobacteroides (strain DSM 266 / SMG 266 / 2430)</name>
    <dbReference type="NCBI Taxonomy" id="290317"/>
    <lineage>
        <taxon>Bacteria</taxon>
        <taxon>Pseudomonadati</taxon>
        <taxon>Chlorobiota</taxon>
        <taxon>Chlorobiia</taxon>
        <taxon>Chlorobiales</taxon>
        <taxon>Chlorobiaceae</taxon>
        <taxon>Chlorobium/Pelodictyon group</taxon>
        <taxon>Chlorobium</taxon>
    </lineage>
</organism>
<keyword evidence="1" id="KW-0812">Transmembrane</keyword>
<dbReference type="eggNOG" id="COG1233">
    <property type="taxonomic scope" value="Bacteria"/>
</dbReference>
<dbReference type="AlphaFoldDB" id="A1BD90"/>
<feature type="transmembrane region" description="Helical" evidence="1">
    <location>
        <begin position="6"/>
        <end position="25"/>
    </location>
</feature>
<dbReference type="KEGG" id="cph:Cpha266_0305"/>
<dbReference type="Pfam" id="PF01593">
    <property type="entry name" value="Amino_oxidase"/>
    <property type="match status" value="1"/>
</dbReference>
<dbReference type="InterPro" id="IPR045892">
    <property type="entry name" value="CrtISO-like"/>
</dbReference>
<dbReference type="Gene3D" id="3.50.50.60">
    <property type="entry name" value="FAD/NAD(P)-binding domain"/>
    <property type="match status" value="2"/>
</dbReference>
<sequence length="492" mass="52762">MDMENYNVVVIGAGIGGLAAGALLARKGLQVTVLEAQDYPGGCAATFSMQGYRFDAGATIGCGFHPGAPMDMLGRELGISWPVTPEPVAWQYRHRGITLNLTTSRSEIINRFPRSEAFWKEQSLLAALLWRLAEGGLSWPVKGPRDLALLARKGVAELPGTAVLLKFAAKTAREWLASHDLDTDAEFVRFLDAQLLVSVQTTTMHANALNAAIALDLPVSGASRIAGGIGRVSEQLAGSIAESGGAVLYGQEVTRIDSVRREVIGVETRDGGAFAADFTIANLTPDSLEKLVDMEGEPFSREEIGAKWSAFVLYLGMDAAFFGGVLPTHLQIVAGSGELAECGSIFVSASSPVETDRAPEGLCAVTISTHTAPEPWFEAKKRGQSAYLEMKERYTEKVLDLFSEQIPGVREAIKSITASTPVTWERYTGRANGHVGGYPQTSLFNVRGPATRFDNLFLVGDSIFPGQSLPGVVTGARRSVELLLQRMAKGTR</sequence>
<dbReference type="InterPro" id="IPR036188">
    <property type="entry name" value="FAD/NAD-bd_sf"/>
</dbReference>
<dbReference type="RefSeq" id="WP_011744203.1">
    <property type="nucleotide sequence ID" value="NC_008639.1"/>
</dbReference>
<dbReference type="GO" id="GO:0016491">
    <property type="term" value="F:oxidoreductase activity"/>
    <property type="evidence" value="ECO:0007669"/>
    <property type="project" value="InterPro"/>
</dbReference>
<gene>
    <name evidence="3" type="ordered locus">Cpha266_0305</name>
</gene>
<dbReference type="PANTHER" id="PTHR46313:SF3">
    <property type="entry name" value="PROLYCOPENE ISOMERASE, CHLOROPLASTIC"/>
    <property type="match status" value="1"/>
</dbReference>
<name>A1BD90_CHLPD</name>
<dbReference type="GO" id="GO:0016116">
    <property type="term" value="P:carotenoid metabolic process"/>
    <property type="evidence" value="ECO:0007669"/>
    <property type="project" value="InterPro"/>
</dbReference>
<dbReference type="SUPFAM" id="SSF51905">
    <property type="entry name" value="FAD/NAD(P)-binding domain"/>
    <property type="match status" value="1"/>
</dbReference>
<evidence type="ECO:0000256" key="1">
    <source>
        <dbReference type="SAM" id="Phobius"/>
    </source>
</evidence>
<dbReference type="InterPro" id="IPR002937">
    <property type="entry name" value="Amino_oxidase"/>
</dbReference>
<evidence type="ECO:0000313" key="3">
    <source>
        <dbReference type="EMBL" id="ABL64367.1"/>
    </source>
</evidence>
<reference evidence="3 4" key="1">
    <citation type="submission" date="2006-12" db="EMBL/GenBank/DDBJ databases">
        <title>Complete sequence of Chlorobium phaeobacteroides DSM 266.</title>
        <authorList>
            <consortium name="US DOE Joint Genome Institute"/>
            <person name="Copeland A."/>
            <person name="Lucas S."/>
            <person name="Lapidus A."/>
            <person name="Barry K."/>
            <person name="Detter J.C."/>
            <person name="Glavina del Rio T."/>
            <person name="Hammon N."/>
            <person name="Israni S."/>
            <person name="Pitluck S."/>
            <person name="Goltsman E."/>
            <person name="Schmutz J."/>
            <person name="Larimer F."/>
            <person name="Land M."/>
            <person name="Hauser L."/>
            <person name="Mikhailova N."/>
            <person name="Li T."/>
            <person name="Overmann J."/>
            <person name="Bryant D.A."/>
            <person name="Richardson P."/>
        </authorList>
    </citation>
    <scope>NUCLEOTIDE SEQUENCE [LARGE SCALE GENOMIC DNA]</scope>
    <source>
        <strain evidence="3 4">DSM 266</strain>
    </source>
</reference>
<keyword evidence="1" id="KW-0472">Membrane</keyword>
<keyword evidence="1" id="KW-1133">Transmembrane helix</keyword>
<accession>A1BD90</accession>